<feature type="domain" description="Glutamine amidotransferase" evidence="1">
    <location>
        <begin position="105"/>
        <end position="230"/>
    </location>
</feature>
<dbReference type="GO" id="GO:0005829">
    <property type="term" value="C:cytosol"/>
    <property type="evidence" value="ECO:0007669"/>
    <property type="project" value="TreeGrafter"/>
</dbReference>
<evidence type="ECO:0000313" key="2">
    <source>
        <dbReference type="EMBL" id="KAF0743305.1"/>
    </source>
</evidence>
<gene>
    <name evidence="2" type="ORF">Ae201684_001931</name>
</gene>
<dbReference type="EMBL" id="VJMJ01000018">
    <property type="protein sequence ID" value="KAF0743305.1"/>
    <property type="molecule type" value="Genomic_DNA"/>
</dbReference>
<name>A0A6G0XSI5_9STRA</name>
<dbReference type="InterPro" id="IPR044992">
    <property type="entry name" value="ChyE-like"/>
</dbReference>
<evidence type="ECO:0000259" key="1">
    <source>
        <dbReference type="Pfam" id="PF00117"/>
    </source>
</evidence>
<reference evidence="2 3" key="1">
    <citation type="submission" date="2019-07" db="EMBL/GenBank/DDBJ databases">
        <title>Genomics analysis of Aphanomyces spp. identifies a new class of oomycete effector associated with host adaptation.</title>
        <authorList>
            <person name="Gaulin E."/>
        </authorList>
    </citation>
    <scope>NUCLEOTIDE SEQUENCE [LARGE SCALE GENOMIC DNA]</scope>
    <source>
        <strain evidence="2 3">ATCC 201684</strain>
    </source>
</reference>
<proteinExistence type="predicted"/>
<dbReference type="VEuPathDB" id="FungiDB:AeMF1_007953"/>
<evidence type="ECO:0000313" key="3">
    <source>
        <dbReference type="Proteomes" id="UP000481153"/>
    </source>
</evidence>
<dbReference type="Proteomes" id="UP000481153">
    <property type="component" value="Unassembled WGS sequence"/>
</dbReference>
<dbReference type="Pfam" id="PF00117">
    <property type="entry name" value="GATase"/>
    <property type="match status" value="1"/>
</dbReference>
<dbReference type="PROSITE" id="PS51273">
    <property type="entry name" value="GATASE_TYPE_1"/>
    <property type="match status" value="1"/>
</dbReference>
<dbReference type="Gene3D" id="3.40.50.880">
    <property type="match status" value="1"/>
</dbReference>
<comment type="caution">
    <text evidence="2">The sequence shown here is derived from an EMBL/GenBank/DDBJ whole genome shotgun (WGS) entry which is preliminary data.</text>
</comment>
<dbReference type="AlphaFoldDB" id="A0A6G0XSI5"/>
<protein>
    <recommendedName>
        <fullName evidence="1">Glutamine amidotransferase domain-containing protein</fullName>
    </recommendedName>
</protein>
<keyword evidence="3" id="KW-1185">Reference proteome</keyword>
<dbReference type="SUPFAM" id="SSF52317">
    <property type="entry name" value="Class I glutamine amidotransferase-like"/>
    <property type="match status" value="1"/>
</dbReference>
<accession>A0A6G0XSI5</accession>
<dbReference type="InterPro" id="IPR017926">
    <property type="entry name" value="GATASE"/>
</dbReference>
<dbReference type="InterPro" id="IPR029062">
    <property type="entry name" value="Class_I_gatase-like"/>
</dbReference>
<sequence length="311" mass="34724">MWRANVVSHGLSGARRFLSTSTRPDALRFLIVDGYSPEGRSELVKSGVTLASDLFKRMLTRSAGGVATTFDVLFPSDGPFDAPDLNKYDGVAWTGCSLTVHDTSDERVTRQLDFAKKCFAHGIPQYGSCWAAQIAVAAAGGVVAKNPRGREMGVARKIALTPEGRSHPMYEGKPSVFDAYTSHYDEITHLRPGGLVLCGNAFTGVQAVAVRYLNGEFWGVQYHPEYDIREIARLIYARKERLIKYGFFQSHEAADKFVAEMEALHVDPSRKDIAWRLGLDSDVMDENVRYTETRNFIKHLVIPYKLNQLIK</sequence>
<dbReference type="PANTHER" id="PTHR42695:SF5">
    <property type="entry name" value="GLUTAMINE AMIDOTRANSFERASE YLR126C-RELATED"/>
    <property type="match status" value="1"/>
</dbReference>
<organism evidence="2 3">
    <name type="scientific">Aphanomyces euteiches</name>
    <dbReference type="NCBI Taxonomy" id="100861"/>
    <lineage>
        <taxon>Eukaryota</taxon>
        <taxon>Sar</taxon>
        <taxon>Stramenopiles</taxon>
        <taxon>Oomycota</taxon>
        <taxon>Saprolegniomycetes</taxon>
        <taxon>Saprolegniales</taxon>
        <taxon>Verrucalvaceae</taxon>
        <taxon>Aphanomyces</taxon>
    </lineage>
</organism>
<dbReference type="PANTHER" id="PTHR42695">
    <property type="entry name" value="GLUTAMINE AMIDOTRANSFERASE YLR126C-RELATED"/>
    <property type="match status" value="1"/>
</dbReference>